<dbReference type="Proteomes" id="UP000326565">
    <property type="component" value="Unassembled WGS sequence"/>
</dbReference>
<name>A0A5N5XGB4_9EURO</name>
<organism evidence="2 3">
    <name type="scientific">Aspergillus leporis</name>
    <dbReference type="NCBI Taxonomy" id="41062"/>
    <lineage>
        <taxon>Eukaryota</taxon>
        <taxon>Fungi</taxon>
        <taxon>Dikarya</taxon>
        <taxon>Ascomycota</taxon>
        <taxon>Pezizomycotina</taxon>
        <taxon>Eurotiomycetes</taxon>
        <taxon>Eurotiomycetidae</taxon>
        <taxon>Eurotiales</taxon>
        <taxon>Aspergillaceae</taxon>
        <taxon>Aspergillus</taxon>
        <taxon>Aspergillus subgen. Circumdati</taxon>
    </lineage>
</organism>
<dbReference type="EMBL" id="ML732157">
    <property type="protein sequence ID" value="KAB8078544.1"/>
    <property type="molecule type" value="Genomic_DNA"/>
</dbReference>
<proteinExistence type="predicted"/>
<reference evidence="2 3" key="1">
    <citation type="submission" date="2019-04" db="EMBL/GenBank/DDBJ databases">
        <title>Friends and foes A comparative genomics study of 23 Aspergillus species from section Flavi.</title>
        <authorList>
            <consortium name="DOE Joint Genome Institute"/>
            <person name="Kjaerbolling I."/>
            <person name="Vesth T."/>
            <person name="Frisvad J.C."/>
            <person name="Nybo J.L."/>
            <person name="Theobald S."/>
            <person name="Kildgaard S."/>
            <person name="Isbrandt T."/>
            <person name="Kuo A."/>
            <person name="Sato A."/>
            <person name="Lyhne E.K."/>
            <person name="Kogle M.E."/>
            <person name="Wiebenga A."/>
            <person name="Kun R.S."/>
            <person name="Lubbers R.J."/>
            <person name="Makela M.R."/>
            <person name="Barry K."/>
            <person name="Chovatia M."/>
            <person name="Clum A."/>
            <person name="Daum C."/>
            <person name="Haridas S."/>
            <person name="He G."/>
            <person name="LaButti K."/>
            <person name="Lipzen A."/>
            <person name="Mondo S."/>
            <person name="Riley R."/>
            <person name="Salamov A."/>
            <person name="Simmons B.A."/>
            <person name="Magnuson J.K."/>
            <person name="Henrissat B."/>
            <person name="Mortensen U.H."/>
            <person name="Larsen T.O."/>
            <person name="Devries R.P."/>
            <person name="Grigoriev I.V."/>
            <person name="Machida M."/>
            <person name="Baker S.E."/>
            <person name="Andersen M.R."/>
        </authorList>
    </citation>
    <scope>NUCLEOTIDE SEQUENCE [LARGE SCALE GENOMIC DNA]</scope>
    <source>
        <strain evidence="2 3">CBS 151.66</strain>
    </source>
</reference>
<dbReference type="OrthoDB" id="4510013at2759"/>
<dbReference type="AlphaFoldDB" id="A0A5N5XGB4"/>
<sequence length="128" mass="14649">MDDKSLIEDGIEELDARLSDAENRLDLSQLTPTETETQGSESSEADELSRKYRALKADRRALDIKRRQIFQQNQNTEFALTKLQTQSGNMKATILRECIEARNNYSKVGIKNDFASGIRQLDLEPSRR</sequence>
<feature type="compositionally biased region" description="Low complexity" evidence="1">
    <location>
        <begin position="31"/>
        <end position="42"/>
    </location>
</feature>
<evidence type="ECO:0000313" key="3">
    <source>
        <dbReference type="Proteomes" id="UP000326565"/>
    </source>
</evidence>
<evidence type="ECO:0000256" key="1">
    <source>
        <dbReference type="SAM" id="MobiDB-lite"/>
    </source>
</evidence>
<accession>A0A5N5XGB4</accession>
<evidence type="ECO:0000313" key="2">
    <source>
        <dbReference type="EMBL" id="KAB8078544.1"/>
    </source>
</evidence>
<gene>
    <name evidence="2" type="ORF">BDV29DRAFT_152657</name>
</gene>
<protein>
    <submittedName>
        <fullName evidence="2">Uncharacterized protein</fullName>
    </submittedName>
</protein>
<feature type="region of interest" description="Disordered" evidence="1">
    <location>
        <begin position="22"/>
        <end position="49"/>
    </location>
</feature>
<keyword evidence="3" id="KW-1185">Reference proteome</keyword>